<evidence type="ECO:0000256" key="4">
    <source>
        <dbReference type="ARBA" id="ARBA00022575"/>
    </source>
</evidence>
<keyword evidence="18" id="KW-1185">Reference proteome</keyword>
<dbReference type="InterPro" id="IPR012292">
    <property type="entry name" value="Globin/Proto"/>
</dbReference>
<keyword evidence="6 14" id="KW-0561">Oxygen transport</keyword>
<dbReference type="InterPro" id="IPR008333">
    <property type="entry name" value="Cbr1-like_FAD-bd_dom"/>
</dbReference>
<dbReference type="Pfam" id="PF00042">
    <property type="entry name" value="Globin"/>
    <property type="match status" value="1"/>
</dbReference>
<dbReference type="Gene3D" id="1.10.490.10">
    <property type="entry name" value="Globins"/>
    <property type="match status" value="1"/>
</dbReference>
<dbReference type="RefSeq" id="WP_246919904.1">
    <property type="nucleotide sequence ID" value="NZ_CP140151.1"/>
</dbReference>
<keyword evidence="7" id="KW-0479">Metal-binding</keyword>
<evidence type="ECO:0000256" key="3">
    <source>
        <dbReference type="ARBA" id="ARBA00012229"/>
    </source>
</evidence>
<accession>A0ABZ0YER3</accession>
<dbReference type="InterPro" id="IPR017938">
    <property type="entry name" value="Riboflavin_synthase-like_b-brl"/>
</dbReference>
<dbReference type="Proteomes" id="UP001321908">
    <property type="component" value="Chromosome"/>
</dbReference>
<dbReference type="PROSITE" id="PS51384">
    <property type="entry name" value="FAD_FR"/>
    <property type="match status" value="1"/>
</dbReference>
<dbReference type="GO" id="GO:0008941">
    <property type="term" value="F:nitric oxide dioxygenase NAD(P)H activity"/>
    <property type="evidence" value="ECO:0007669"/>
    <property type="project" value="UniProtKB-EC"/>
</dbReference>
<keyword evidence="17" id="KW-0560">Oxidoreductase</keyword>
<comment type="cofactor">
    <cofactor evidence="1">
        <name>heme b</name>
        <dbReference type="ChEBI" id="CHEBI:60344"/>
    </cofactor>
</comment>
<organism evidence="17 18">
    <name type="scientific">Chromohalobacter canadensis</name>
    <dbReference type="NCBI Taxonomy" id="141389"/>
    <lineage>
        <taxon>Bacteria</taxon>
        <taxon>Pseudomonadati</taxon>
        <taxon>Pseudomonadota</taxon>
        <taxon>Gammaproteobacteria</taxon>
        <taxon>Oceanospirillales</taxon>
        <taxon>Halomonadaceae</taxon>
        <taxon>Chromohalobacter</taxon>
    </lineage>
</organism>
<dbReference type="EMBL" id="CP140151">
    <property type="protein sequence ID" value="WQH09917.1"/>
    <property type="molecule type" value="Genomic_DNA"/>
</dbReference>
<dbReference type="InterPro" id="IPR017927">
    <property type="entry name" value="FAD-bd_FR_type"/>
</dbReference>
<comment type="catalytic activity">
    <reaction evidence="12">
        <text>2 nitric oxide + NADH + 2 O2 = 2 nitrate + NAD(+) + H(+)</text>
        <dbReference type="Rhea" id="RHEA:19469"/>
        <dbReference type="ChEBI" id="CHEBI:15378"/>
        <dbReference type="ChEBI" id="CHEBI:15379"/>
        <dbReference type="ChEBI" id="CHEBI:16480"/>
        <dbReference type="ChEBI" id="CHEBI:17632"/>
        <dbReference type="ChEBI" id="CHEBI:57540"/>
        <dbReference type="ChEBI" id="CHEBI:57945"/>
        <dbReference type="EC" id="1.14.12.17"/>
    </reaction>
</comment>
<evidence type="ECO:0000259" key="16">
    <source>
        <dbReference type="PROSITE" id="PS51384"/>
    </source>
</evidence>
<evidence type="ECO:0000256" key="2">
    <source>
        <dbReference type="ARBA" id="ARBA00006401"/>
    </source>
</evidence>
<proteinExistence type="inferred from homology"/>
<sequence>MLTAEQERIIDATAPVVAEHLDTITRRFYPLMFERYPEVAPFFNQTHQADGGQPRALASSVLAYVQLRKEPEKVRTALATVVSKHVSLGIQPDQYPIVGECLMVAIGEVLGDAVTPEVADAWGALYQELATLLIELEDASYREFAERPGGWRGTRRFSIAETRQESAVIRSFVLKPVDGGSVADYQPGQFIGLKLSIDGETVHRHYSLSGIPNGESYRLSIKREPGGKVSQHFHDTLDVGDELELLQPSGQLILDETTSPVMLISGGVGQTPMLPMACRALEQGRQVVYVHAAQEREQHAFADELDALAKKDYPGTLTSVTLYERGEGDGRADHIGRVNRELLERHLPDGSPECYFVGPQGFMTAVDEALQELGVPAERRHYEHFGPSRPLHAA</sequence>
<name>A0ABZ0YER3_9GAMM</name>
<comment type="catalytic activity">
    <reaction evidence="13">
        <text>2 nitric oxide + NADPH + 2 O2 = 2 nitrate + NADP(+) + H(+)</text>
        <dbReference type="Rhea" id="RHEA:19465"/>
        <dbReference type="ChEBI" id="CHEBI:15378"/>
        <dbReference type="ChEBI" id="CHEBI:15379"/>
        <dbReference type="ChEBI" id="CHEBI:16480"/>
        <dbReference type="ChEBI" id="CHEBI:17632"/>
        <dbReference type="ChEBI" id="CHEBI:57783"/>
        <dbReference type="ChEBI" id="CHEBI:58349"/>
        <dbReference type="EC" id="1.14.12.17"/>
    </reaction>
</comment>
<keyword evidence="14" id="KW-0813">Transport</keyword>
<dbReference type="CDD" id="cd06184">
    <property type="entry name" value="flavohem_like_fad_nad_binding"/>
    <property type="match status" value="1"/>
</dbReference>
<evidence type="ECO:0000313" key="17">
    <source>
        <dbReference type="EMBL" id="WQH09917.1"/>
    </source>
</evidence>
<dbReference type="SUPFAM" id="SSF52343">
    <property type="entry name" value="Ferredoxin reductase-like, C-terminal NADP-linked domain"/>
    <property type="match status" value="1"/>
</dbReference>
<dbReference type="PANTHER" id="PTHR43396:SF3">
    <property type="entry name" value="FLAVOHEMOPROTEIN"/>
    <property type="match status" value="1"/>
</dbReference>
<dbReference type="NCBIfam" id="NF009805">
    <property type="entry name" value="PRK13289.1"/>
    <property type="match status" value="1"/>
</dbReference>
<evidence type="ECO:0000256" key="10">
    <source>
        <dbReference type="ARBA" id="ARBA00023027"/>
    </source>
</evidence>
<comment type="similarity">
    <text evidence="14">Belongs to the globin family.</text>
</comment>
<evidence type="ECO:0000256" key="9">
    <source>
        <dbReference type="ARBA" id="ARBA00023004"/>
    </source>
</evidence>
<dbReference type="SUPFAM" id="SSF46458">
    <property type="entry name" value="Globin-like"/>
    <property type="match status" value="1"/>
</dbReference>
<keyword evidence="8" id="KW-0521">NADP</keyword>
<evidence type="ECO:0000256" key="14">
    <source>
        <dbReference type="RuleBase" id="RU000356"/>
    </source>
</evidence>
<feature type="domain" description="Globin" evidence="15">
    <location>
        <begin position="1"/>
        <end position="138"/>
    </location>
</feature>
<feature type="domain" description="FAD-binding FR-type" evidence="16">
    <location>
        <begin position="152"/>
        <end position="255"/>
    </location>
</feature>
<gene>
    <name evidence="17" type="primary">hmpA</name>
    <name evidence="17" type="ORF">SR908_04440</name>
</gene>
<dbReference type="PROSITE" id="PS01033">
    <property type="entry name" value="GLOBIN"/>
    <property type="match status" value="1"/>
</dbReference>
<evidence type="ECO:0000256" key="1">
    <source>
        <dbReference type="ARBA" id="ARBA00001970"/>
    </source>
</evidence>
<dbReference type="EC" id="1.14.12.17" evidence="3"/>
<dbReference type="PANTHER" id="PTHR43396">
    <property type="entry name" value="FLAVOHEMOPROTEIN"/>
    <property type="match status" value="1"/>
</dbReference>
<dbReference type="InterPro" id="IPR001433">
    <property type="entry name" value="OxRdtase_FAD/NAD-bd"/>
</dbReference>
<dbReference type="Pfam" id="PF00175">
    <property type="entry name" value="NAD_binding_1"/>
    <property type="match status" value="1"/>
</dbReference>
<keyword evidence="9" id="KW-0408">Iron</keyword>
<evidence type="ECO:0000259" key="15">
    <source>
        <dbReference type="PROSITE" id="PS01033"/>
    </source>
</evidence>
<evidence type="ECO:0000256" key="11">
    <source>
        <dbReference type="ARBA" id="ARBA00025094"/>
    </source>
</evidence>
<evidence type="ECO:0000313" key="18">
    <source>
        <dbReference type="Proteomes" id="UP001321908"/>
    </source>
</evidence>
<dbReference type="SUPFAM" id="SSF63380">
    <property type="entry name" value="Riboflavin synthase domain-like"/>
    <property type="match status" value="1"/>
</dbReference>
<dbReference type="InterPro" id="IPR039261">
    <property type="entry name" value="FNR_nucleotide-bd"/>
</dbReference>
<keyword evidence="5 14" id="KW-0349">Heme</keyword>
<reference evidence="17 18" key="1">
    <citation type="submission" date="2023-11" db="EMBL/GenBank/DDBJ databases">
        <title>MicrobeMod: A computational toolkit for identifying prokaryotic methylation and restriction-modification with nanopore sequencing.</title>
        <authorList>
            <person name="Crits-Christoph A."/>
            <person name="Kang S.C."/>
            <person name="Lee H."/>
            <person name="Ostrov N."/>
        </authorList>
    </citation>
    <scope>NUCLEOTIDE SEQUENCE [LARGE SCALE GENOMIC DNA]</scope>
    <source>
        <strain evidence="17 18">ATCC 43984</strain>
    </source>
</reference>
<dbReference type="Pfam" id="PF00970">
    <property type="entry name" value="FAD_binding_6"/>
    <property type="match status" value="1"/>
</dbReference>
<evidence type="ECO:0000256" key="13">
    <source>
        <dbReference type="ARBA" id="ARBA00049433"/>
    </source>
</evidence>
<evidence type="ECO:0000256" key="7">
    <source>
        <dbReference type="ARBA" id="ARBA00022723"/>
    </source>
</evidence>
<dbReference type="InterPro" id="IPR009050">
    <property type="entry name" value="Globin-like_sf"/>
</dbReference>
<keyword evidence="4" id="KW-0216">Detoxification</keyword>
<protein>
    <recommendedName>
        <fullName evidence="3">nitric oxide dioxygenase</fullName>
        <ecNumber evidence="3">1.14.12.17</ecNumber>
    </recommendedName>
</protein>
<comment type="function">
    <text evidence="11">Is involved in NO detoxification in an aerobic process, termed nitric oxide dioxygenase (NOD) reaction that utilizes O(2) and NAD(P)H to convert NO to nitrate, which protects the bacterium from various noxious nitrogen compounds. Therefore, plays a central role in the inducible response to nitrosative stress.</text>
</comment>
<keyword evidence="10" id="KW-0520">NAD</keyword>
<dbReference type="Gene3D" id="2.40.30.10">
    <property type="entry name" value="Translation factors"/>
    <property type="match status" value="1"/>
</dbReference>
<evidence type="ECO:0000256" key="5">
    <source>
        <dbReference type="ARBA" id="ARBA00022617"/>
    </source>
</evidence>
<dbReference type="Gene3D" id="3.40.50.80">
    <property type="entry name" value="Nucleotide-binding domain of ferredoxin-NADP reductase (FNR) module"/>
    <property type="match status" value="1"/>
</dbReference>
<evidence type="ECO:0000256" key="8">
    <source>
        <dbReference type="ARBA" id="ARBA00022857"/>
    </source>
</evidence>
<evidence type="ECO:0000256" key="12">
    <source>
        <dbReference type="ARBA" id="ARBA00048649"/>
    </source>
</evidence>
<comment type="similarity">
    <text evidence="2">In the C-terminal section; belongs to the flavoprotein pyridine nucleotide cytochrome reductase family.</text>
</comment>
<evidence type="ECO:0000256" key="6">
    <source>
        <dbReference type="ARBA" id="ARBA00022621"/>
    </source>
</evidence>
<dbReference type="InterPro" id="IPR000971">
    <property type="entry name" value="Globin"/>
</dbReference>